<feature type="region of interest" description="Disordered" evidence="1">
    <location>
        <begin position="1"/>
        <end position="23"/>
    </location>
</feature>
<accession>A0ABS8WY91</accession>
<dbReference type="Proteomes" id="UP000823775">
    <property type="component" value="Unassembled WGS sequence"/>
</dbReference>
<keyword evidence="3" id="KW-1185">Reference proteome</keyword>
<name>A0ABS8WY91_DATST</name>
<evidence type="ECO:0000313" key="2">
    <source>
        <dbReference type="EMBL" id="MCE3217183.1"/>
    </source>
</evidence>
<feature type="non-terminal residue" evidence="2">
    <location>
        <position position="1"/>
    </location>
</feature>
<reference evidence="2 3" key="1">
    <citation type="journal article" date="2021" name="BMC Genomics">
        <title>Datura genome reveals duplications of psychoactive alkaloid biosynthetic genes and high mutation rate following tissue culture.</title>
        <authorList>
            <person name="Rajewski A."/>
            <person name="Carter-House D."/>
            <person name="Stajich J."/>
            <person name="Litt A."/>
        </authorList>
    </citation>
    <scope>NUCLEOTIDE SEQUENCE [LARGE SCALE GENOMIC DNA]</scope>
    <source>
        <strain evidence="2">AR-01</strain>
    </source>
</reference>
<dbReference type="EMBL" id="JACEIK010016087">
    <property type="protein sequence ID" value="MCE3217183.1"/>
    <property type="molecule type" value="Genomic_DNA"/>
</dbReference>
<proteinExistence type="predicted"/>
<sequence>VINELPPDKHNEQSSKSFVLTNEEPNMVVKSEETKVQLQARQHQHKVFFWWL</sequence>
<protein>
    <submittedName>
        <fullName evidence="2">Uncharacterized protein</fullName>
    </submittedName>
</protein>
<feature type="compositionally biased region" description="Basic and acidic residues" evidence="1">
    <location>
        <begin position="1"/>
        <end position="13"/>
    </location>
</feature>
<evidence type="ECO:0000313" key="3">
    <source>
        <dbReference type="Proteomes" id="UP000823775"/>
    </source>
</evidence>
<evidence type="ECO:0000256" key="1">
    <source>
        <dbReference type="SAM" id="MobiDB-lite"/>
    </source>
</evidence>
<comment type="caution">
    <text evidence="2">The sequence shown here is derived from an EMBL/GenBank/DDBJ whole genome shotgun (WGS) entry which is preliminary data.</text>
</comment>
<feature type="compositionally biased region" description="Polar residues" evidence="1">
    <location>
        <begin position="14"/>
        <end position="23"/>
    </location>
</feature>
<organism evidence="2 3">
    <name type="scientific">Datura stramonium</name>
    <name type="common">Jimsonweed</name>
    <name type="synonym">Common thornapple</name>
    <dbReference type="NCBI Taxonomy" id="4076"/>
    <lineage>
        <taxon>Eukaryota</taxon>
        <taxon>Viridiplantae</taxon>
        <taxon>Streptophyta</taxon>
        <taxon>Embryophyta</taxon>
        <taxon>Tracheophyta</taxon>
        <taxon>Spermatophyta</taxon>
        <taxon>Magnoliopsida</taxon>
        <taxon>eudicotyledons</taxon>
        <taxon>Gunneridae</taxon>
        <taxon>Pentapetalae</taxon>
        <taxon>asterids</taxon>
        <taxon>lamiids</taxon>
        <taxon>Solanales</taxon>
        <taxon>Solanaceae</taxon>
        <taxon>Solanoideae</taxon>
        <taxon>Datureae</taxon>
        <taxon>Datura</taxon>
    </lineage>
</organism>
<gene>
    <name evidence="2" type="ORF">HAX54_010905</name>
</gene>